<proteinExistence type="predicted"/>
<dbReference type="Proteomes" id="UP001564760">
    <property type="component" value="Unassembled WGS sequence"/>
</dbReference>
<name>A0ABV4BXV2_9MYCO</name>
<evidence type="ECO:0000313" key="2">
    <source>
        <dbReference type="EMBL" id="MEY8015143.1"/>
    </source>
</evidence>
<comment type="caution">
    <text evidence="2">The sequence shown here is derived from an EMBL/GenBank/DDBJ whole genome shotgun (WGS) entry which is preliminary data.</text>
</comment>
<dbReference type="EMBL" id="JBGEDP010000001">
    <property type="protein sequence ID" value="MEY8015143.1"/>
    <property type="molecule type" value="Genomic_DNA"/>
</dbReference>
<evidence type="ECO:0000313" key="3">
    <source>
        <dbReference type="Proteomes" id="UP001564760"/>
    </source>
</evidence>
<organism evidence="2 3">
    <name type="scientific">Mycobacterium servetii</name>
    <dbReference type="NCBI Taxonomy" id="3237418"/>
    <lineage>
        <taxon>Bacteria</taxon>
        <taxon>Bacillati</taxon>
        <taxon>Actinomycetota</taxon>
        <taxon>Actinomycetes</taxon>
        <taxon>Mycobacteriales</taxon>
        <taxon>Mycobacteriaceae</taxon>
        <taxon>Mycobacterium</taxon>
    </lineage>
</organism>
<keyword evidence="3" id="KW-1185">Reference proteome</keyword>
<gene>
    <name evidence="2" type="ORF">AB8998_09015</name>
</gene>
<protein>
    <submittedName>
        <fullName evidence="2">Suppressor of fused domain protein</fullName>
    </submittedName>
</protein>
<dbReference type="Pfam" id="PF05076">
    <property type="entry name" value="SUFU"/>
    <property type="match status" value="1"/>
</dbReference>
<evidence type="ECO:0000259" key="1">
    <source>
        <dbReference type="Pfam" id="PF05076"/>
    </source>
</evidence>
<accession>A0ABV4BXV2</accession>
<dbReference type="InterPro" id="IPR020941">
    <property type="entry name" value="SUFU-like_domain"/>
</dbReference>
<reference evidence="2 3" key="1">
    <citation type="submission" date="2024-08" db="EMBL/GenBank/DDBJ databases">
        <title>Mycobacterium servetensis sp. nov., a novel rapid-growing mycobacterial species recovered from a human patient in Zaragoza, Spain.</title>
        <authorList>
            <person name="Tristancho-Baro A.I."/>
            <person name="Buenestado-Serrano S."/>
            <person name="Garcia De Viedma D."/>
            <person name="Milagro-Beamonte A."/>
            <person name="Burillo N."/>
            <person name="Sanz S."/>
            <person name="Lopez-Calleja A.I."/>
            <person name="Penas-Utrilla D."/>
            <person name="Guardingo M."/>
            <person name="Garcia M.J."/>
            <person name="Vinuelas-Bayon J."/>
        </authorList>
    </citation>
    <scope>NUCLEOTIDE SEQUENCE [LARGE SCALE GENOMIC DNA]</scope>
    <source>
        <strain evidence="3">HUMS_12744610</strain>
    </source>
</reference>
<feature type="domain" description="Suppressor of fused-like" evidence="1">
    <location>
        <begin position="34"/>
        <end position="197"/>
    </location>
</feature>
<sequence length="202" mass="21548">MTEILDRVRAHLSAHFAGLSMSGEPAVARVTFLGAEPVEVLRFRRGTSELVHYVTLGCSRRPMGEPAEAVTEQVRGPRAEVVLCLRDPGPATGIARSLAILAATPAVEGVVLVPDALIDLGAPLWARNSVSAPFTAVLLGRSEITDLELDPPCDPVVFLSATPITATEAAWVRLKGAEAMRRAWDTDDVDVLDPNRPAAQPK</sequence>